<dbReference type="InterPro" id="IPR036856">
    <property type="entry name" value="Ald_Oxase/Xan_DH_a/b_sf"/>
</dbReference>
<dbReference type="Gene3D" id="3.30.365.10">
    <property type="entry name" value="Aldehyde oxidase/xanthine dehydrogenase, molybdopterin binding domain"/>
    <property type="match status" value="5"/>
</dbReference>
<dbReference type="SUPFAM" id="SSF56003">
    <property type="entry name" value="Molybdenum cofactor-binding domain"/>
    <property type="match status" value="1"/>
</dbReference>
<gene>
    <name evidence="2" type="primary">pucD_1</name>
    <name evidence="2" type="ORF">HRbin22_01056</name>
</gene>
<dbReference type="Proteomes" id="UP000236642">
    <property type="component" value="Unassembled WGS sequence"/>
</dbReference>
<dbReference type="AlphaFoldDB" id="A0A2H5Y5T7"/>
<dbReference type="PANTHER" id="PTHR11908">
    <property type="entry name" value="XANTHINE DEHYDROGENASE"/>
    <property type="match status" value="1"/>
</dbReference>
<reference evidence="3" key="1">
    <citation type="submission" date="2017-09" db="EMBL/GenBank/DDBJ databases">
        <title>Metaegenomics of thermophilic ammonia-oxidizing enrichment culture.</title>
        <authorList>
            <person name="Kato S."/>
            <person name="Suzuki K."/>
        </authorList>
    </citation>
    <scope>NUCLEOTIDE SEQUENCE [LARGE SCALE GENOMIC DNA]</scope>
</reference>
<organism evidence="2 3">
    <name type="scientific">Candidatus Thermoflexus japonica</name>
    <dbReference type="NCBI Taxonomy" id="2035417"/>
    <lineage>
        <taxon>Bacteria</taxon>
        <taxon>Bacillati</taxon>
        <taxon>Chloroflexota</taxon>
        <taxon>Thermoflexia</taxon>
        <taxon>Thermoflexales</taxon>
        <taxon>Thermoflexaceae</taxon>
        <taxon>Thermoflexus</taxon>
    </lineage>
</organism>
<proteinExistence type="predicted"/>
<dbReference type="EC" id="1.17.1.4" evidence="2"/>
<protein>
    <submittedName>
        <fullName evidence="2">Putative xanthine dehydrogenase subunit D</fullName>
        <ecNumber evidence="2">1.17.1.4</ecNumber>
    </submittedName>
</protein>
<dbReference type="InterPro" id="IPR046867">
    <property type="entry name" value="AldOxase/xan_DH_MoCoBD2"/>
</dbReference>
<comment type="caution">
    <text evidence="2">The sequence shown here is derived from an EMBL/GenBank/DDBJ whole genome shotgun (WGS) entry which is preliminary data.</text>
</comment>
<dbReference type="InterPro" id="IPR000674">
    <property type="entry name" value="Ald_Oxase/Xan_DH_a/b"/>
</dbReference>
<name>A0A2H5Y5T7_9CHLR</name>
<keyword evidence="2" id="KW-0560">Oxidoreductase</keyword>
<dbReference type="InterPro" id="IPR037165">
    <property type="entry name" value="AldOxase/xan_DH_Mopterin-bd_sf"/>
</dbReference>
<dbReference type="SMART" id="SM01008">
    <property type="entry name" value="Ald_Xan_dh_C"/>
    <property type="match status" value="1"/>
</dbReference>
<dbReference type="Pfam" id="PF02738">
    <property type="entry name" value="MoCoBD_1"/>
    <property type="match status" value="1"/>
</dbReference>
<dbReference type="SUPFAM" id="SSF54665">
    <property type="entry name" value="CO dehydrogenase molybdoprotein N-domain-like"/>
    <property type="match status" value="1"/>
</dbReference>
<dbReference type="GO" id="GO:0004854">
    <property type="term" value="F:xanthine dehydrogenase activity"/>
    <property type="evidence" value="ECO:0007669"/>
    <property type="project" value="UniProtKB-EC"/>
</dbReference>
<dbReference type="InterPro" id="IPR008274">
    <property type="entry name" value="AldOxase/xan_DH_MoCoBD1"/>
</dbReference>
<dbReference type="PANTHER" id="PTHR11908:SF157">
    <property type="entry name" value="XANTHINE DEHYDROGENASE SUBUNIT D-RELATED"/>
    <property type="match status" value="1"/>
</dbReference>
<evidence type="ECO:0000313" key="2">
    <source>
        <dbReference type="EMBL" id="GBD08814.1"/>
    </source>
</evidence>
<evidence type="ECO:0000259" key="1">
    <source>
        <dbReference type="SMART" id="SM01008"/>
    </source>
</evidence>
<dbReference type="Pfam" id="PF20256">
    <property type="entry name" value="MoCoBD_2"/>
    <property type="match status" value="2"/>
</dbReference>
<dbReference type="GO" id="GO:0005506">
    <property type="term" value="F:iron ion binding"/>
    <property type="evidence" value="ECO:0007669"/>
    <property type="project" value="InterPro"/>
</dbReference>
<accession>A0A2H5Y5T7</accession>
<dbReference type="EMBL" id="BEHY01000018">
    <property type="protein sequence ID" value="GBD08814.1"/>
    <property type="molecule type" value="Genomic_DNA"/>
</dbReference>
<dbReference type="Gene3D" id="3.90.1170.50">
    <property type="entry name" value="Aldehyde oxidase/xanthine dehydrogenase, a/b hammerhead"/>
    <property type="match status" value="1"/>
</dbReference>
<evidence type="ECO:0000313" key="3">
    <source>
        <dbReference type="Proteomes" id="UP000236642"/>
    </source>
</evidence>
<dbReference type="InterPro" id="IPR016208">
    <property type="entry name" value="Ald_Oxase/xanthine_DH-like"/>
</dbReference>
<feature type="domain" description="Aldehyde oxidase/xanthine dehydrogenase a/b hammerhead" evidence="1">
    <location>
        <begin position="17"/>
        <end position="129"/>
    </location>
</feature>
<dbReference type="Pfam" id="PF01315">
    <property type="entry name" value="Ald_Xan_dh_C"/>
    <property type="match status" value="1"/>
</dbReference>
<sequence>MAIGISLPRMDAEGKVTGRTPYPGDLDLPGQLFLKVKWAGRAPARIRRIDTRRAEALPGVVAVFTAKDVPVNEYGLIYFDQPVICGPGSKPGADVVRYEGDVVALVAAESEKIAARAVELIEVDYEDLPGVYDPEEALRPGAPQVHPDYPGNLLCHYRIRQGDVEAAFREAAVIVEGTYRTPFQEHAYLQPEAGVAYIDEEGRITVVTAGQWAHEDRHQIAHALGLPEDRIRVIYAAIGGAFGGREDMSVQILLALAAWKLGRPVKIIWSREESIIGHHKRHPVVARVRWAADREGRLLAVEADVIADVGAYAYTSTKVLGNITMSICGPYEVPNVRADIRGALTHTPPTGAMRGFGAPQALFIAETQMNKLAEALGMDPVEIRLKNAWREGSRMPTGGIVPEGVSLPEVIEACARAAGWRRTESGWIRPEAPSSADPTKRYGWGFACGFKNIAYSFGFPEHCWARVELHGDAHIEKAIVFHAGADVGQGAHTVMIQMAAEALGLPPERIELRASDTAFTESSGSSSASRMTFMAGNAIRGAAERALAAWRNEERPAIGEFTYRPVRTFPFDPETGFSERPNVTYGYVAEAVLVEVDVETGQVRPVKVICADDVGRAVNPINVRGQIEGGVVQAIGYAVTENFIVQQGRILTRHLSTYLIPGIYDIPEEMESLILEHPDPLGPWGVRGMAEMPFLPLAPALIAAVHHATGVWFDAFPLTPDRVYAGLYPDRAKGRAIRESKPEQAS</sequence>